<reference evidence="3" key="1">
    <citation type="submission" date="2016-10" db="EMBL/GenBank/DDBJ databases">
        <authorList>
            <person name="Varghese N."/>
            <person name="Submissions S."/>
        </authorList>
    </citation>
    <scope>NUCLEOTIDE SEQUENCE [LARGE SCALE GENOMIC DNA]</scope>
    <source>
        <strain evidence="3">UNC178MFTsu3.1</strain>
    </source>
</reference>
<keyword evidence="1" id="KW-0812">Transmembrane</keyword>
<evidence type="ECO:0000313" key="2">
    <source>
        <dbReference type="EMBL" id="SFF56617.1"/>
    </source>
</evidence>
<dbReference type="EMBL" id="FONH01000029">
    <property type="protein sequence ID" value="SFF56617.1"/>
    <property type="molecule type" value="Genomic_DNA"/>
</dbReference>
<name>A0A1I2JU18_9GAMM</name>
<proteinExistence type="predicted"/>
<dbReference type="RefSeq" id="WP_026636699.1">
    <property type="nucleotide sequence ID" value="NZ_FONH01000029.1"/>
</dbReference>
<feature type="transmembrane region" description="Helical" evidence="1">
    <location>
        <begin position="121"/>
        <end position="139"/>
    </location>
</feature>
<organism evidence="2 3">
    <name type="scientific">Dyella marensis</name>
    <dbReference type="NCBI Taxonomy" id="500610"/>
    <lineage>
        <taxon>Bacteria</taxon>
        <taxon>Pseudomonadati</taxon>
        <taxon>Pseudomonadota</taxon>
        <taxon>Gammaproteobacteria</taxon>
        <taxon>Lysobacterales</taxon>
        <taxon>Rhodanobacteraceae</taxon>
        <taxon>Dyella</taxon>
    </lineage>
</organism>
<sequence>MSARALFSAVFALVSAVMLGLAFGAVWMLPTLFFSHVMPWLALPAGWLLGSMIRGWVRPEPRGAAVLAALATLLACGYVSVLMAAARVAGLMGLGLVEAMKIAGFDLLTDLVRLNLAPGDLVWFALGIALAAWVAWRTAPKRAA</sequence>
<accession>A0A1I2JU18</accession>
<evidence type="ECO:0000256" key="1">
    <source>
        <dbReference type="SAM" id="Phobius"/>
    </source>
</evidence>
<dbReference type="AlphaFoldDB" id="A0A1I2JU18"/>
<gene>
    <name evidence="2" type="ORF">SAMN02799615_04177</name>
</gene>
<evidence type="ECO:0000313" key="3">
    <source>
        <dbReference type="Proteomes" id="UP000199477"/>
    </source>
</evidence>
<dbReference type="Proteomes" id="UP000199477">
    <property type="component" value="Unassembled WGS sequence"/>
</dbReference>
<protein>
    <submittedName>
        <fullName evidence="2">Vitamin B12 transport system permease protein</fullName>
    </submittedName>
</protein>
<keyword evidence="1" id="KW-1133">Transmembrane helix</keyword>
<keyword evidence="1" id="KW-0472">Membrane</keyword>
<feature type="transmembrane region" description="Helical" evidence="1">
    <location>
        <begin position="64"/>
        <end position="86"/>
    </location>
</feature>
<keyword evidence="3" id="KW-1185">Reference proteome</keyword>
<feature type="transmembrane region" description="Helical" evidence="1">
    <location>
        <begin position="40"/>
        <end position="57"/>
    </location>
</feature>